<protein>
    <submittedName>
        <fullName evidence="2">Uncharacterized protein</fullName>
    </submittedName>
</protein>
<dbReference type="AlphaFoldDB" id="A0A645JIC4"/>
<proteinExistence type="predicted"/>
<keyword evidence="1" id="KW-0812">Transmembrane</keyword>
<evidence type="ECO:0000313" key="2">
    <source>
        <dbReference type="EMBL" id="MPN63186.1"/>
    </source>
</evidence>
<organism evidence="2">
    <name type="scientific">bioreactor metagenome</name>
    <dbReference type="NCBI Taxonomy" id="1076179"/>
    <lineage>
        <taxon>unclassified sequences</taxon>
        <taxon>metagenomes</taxon>
        <taxon>ecological metagenomes</taxon>
    </lineage>
</organism>
<gene>
    <name evidence="2" type="ORF">SDC9_210941</name>
</gene>
<reference evidence="2" key="1">
    <citation type="submission" date="2019-08" db="EMBL/GenBank/DDBJ databases">
        <authorList>
            <person name="Kucharzyk K."/>
            <person name="Murdoch R.W."/>
            <person name="Higgins S."/>
            <person name="Loffler F."/>
        </authorList>
    </citation>
    <scope>NUCLEOTIDE SEQUENCE</scope>
</reference>
<sequence>MGIIAGFAALLLLGKYEVLLTLDKYQPVYSVLGFGVAGIFIIILFLAKPIRKIIGKFKKLSKKKDKNRLEK</sequence>
<comment type="caution">
    <text evidence="2">The sequence shown here is derived from an EMBL/GenBank/DDBJ whole genome shotgun (WGS) entry which is preliminary data.</text>
</comment>
<feature type="transmembrane region" description="Helical" evidence="1">
    <location>
        <begin position="29"/>
        <end position="47"/>
    </location>
</feature>
<keyword evidence="1" id="KW-1133">Transmembrane helix</keyword>
<evidence type="ECO:0000256" key="1">
    <source>
        <dbReference type="SAM" id="Phobius"/>
    </source>
</evidence>
<name>A0A645JIC4_9ZZZZ</name>
<accession>A0A645JIC4</accession>
<dbReference type="EMBL" id="VSSQ01142221">
    <property type="protein sequence ID" value="MPN63186.1"/>
    <property type="molecule type" value="Genomic_DNA"/>
</dbReference>
<keyword evidence="1" id="KW-0472">Membrane</keyword>